<sequence length="126" mass="14517">MKQALDEADHCLKNYSEKGKPEIVEWKETLREQFEKFVDLSVAILALMEADDTLTEEDLTAELYESNKMKIEVRKRLAAINERLTNDLATQEDDTGMAFALYNGSKDRLAHGGFKLRKWMTNDEEA</sequence>
<dbReference type="EMBL" id="JARQWQ010000052">
    <property type="protein sequence ID" value="KAK2557043.1"/>
    <property type="molecule type" value="Genomic_DNA"/>
</dbReference>
<gene>
    <name evidence="1" type="ORF">P5673_020901</name>
</gene>
<organism evidence="1 2">
    <name type="scientific">Acropora cervicornis</name>
    <name type="common">Staghorn coral</name>
    <dbReference type="NCBI Taxonomy" id="6130"/>
    <lineage>
        <taxon>Eukaryota</taxon>
        <taxon>Metazoa</taxon>
        <taxon>Cnidaria</taxon>
        <taxon>Anthozoa</taxon>
        <taxon>Hexacorallia</taxon>
        <taxon>Scleractinia</taxon>
        <taxon>Astrocoeniina</taxon>
        <taxon>Acroporidae</taxon>
        <taxon>Acropora</taxon>
    </lineage>
</organism>
<dbReference type="AlphaFoldDB" id="A0AAD9V0U9"/>
<evidence type="ECO:0000313" key="2">
    <source>
        <dbReference type="Proteomes" id="UP001249851"/>
    </source>
</evidence>
<name>A0AAD9V0U9_ACRCE</name>
<reference evidence="1" key="2">
    <citation type="journal article" date="2023" name="Science">
        <title>Genomic signatures of disease resistance in endangered staghorn corals.</title>
        <authorList>
            <person name="Vollmer S.V."/>
            <person name="Selwyn J.D."/>
            <person name="Despard B.A."/>
            <person name="Roesel C.L."/>
        </authorList>
    </citation>
    <scope>NUCLEOTIDE SEQUENCE</scope>
    <source>
        <strain evidence="1">K2</strain>
    </source>
</reference>
<protein>
    <submittedName>
        <fullName evidence="1">Uncharacterized protein</fullName>
    </submittedName>
</protein>
<proteinExistence type="predicted"/>
<accession>A0AAD9V0U9</accession>
<comment type="caution">
    <text evidence="1">The sequence shown here is derived from an EMBL/GenBank/DDBJ whole genome shotgun (WGS) entry which is preliminary data.</text>
</comment>
<reference evidence="1" key="1">
    <citation type="journal article" date="2023" name="G3 (Bethesda)">
        <title>Whole genome assembly and annotation of the endangered Caribbean coral Acropora cervicornis.</title>
        <authorList>
            <person name="Selwyn J.D."/>
            <person name="Vollmer S.V."/>
        </authorList>
    </citation>
    <scope>NUCLEOTIDE SEQUENCE</scope>
    <source>
        <strain evidence="1">K2</strain>
    </source>
</reference>
<evidence type="ECO:0000313" key="1">
    <source>
        <dbReference type="EMBL" id="KAK2557043.1"/>
    </source>
</evidence>
<keyword evidence="2" id="KW-1185">Reference proteome</keyword>
<dbReference type="Proteomes" id="UP001249851">
    <property type="component" value="Unassembled WGS sequence"/>
</dbReference>